<evidence type="ECO:0000256" key="1">
    <source>
        <dbReference type="ARBA" id="ARBA00001966"/>
    </source>
</evidence>
<name>A0A840Z2L5_9SPHN</name>
<keyword evidence="4" id="KW-0408">Iron</keyword>
<dbReference type="InterPro" id="IPR023867">
    <property type="entry name" value="Sulphatase_maturase_rSAM"/>
</dbReference>
<dbReference type="SUPFAM" id="SSF102114">
    <property type="entry name" value="Radical SAM enzymes"/>
    <property type="match status" value="1"/>
</dbReference>
<dbReference type="Gene3D" id="3.20.20.70">
    <property type="entry name" value="Aldolase class I"/>
    <property type="match status" value="1"/>
</dbReference>
<evidence type="ECO:0000256" key="2">
    <source>
        <dbReference type="ARBA" id="ARBA00022691"/>
    </source>
</evidence>
<proteinExistence type="predicted"/>
<keyword evidence="2" id="KW-0949">S-adenosyl-L-methionine</keyword>
<keyword evidence="5" id="KW-0411">Iron-sulfur</keyword>
<dbReference type="SFLD" id="SFLDG01384">
    <property type="entry name" value="thioether_bond_formation_requi"/>
    <property type="match status" value="1"/>
</dbReference>
<dbReference type="PROSITE" id="PS51918">
    <property type="entry name" value="RADICAL_SAM"/>
    <property type="match status" value="1"/>
</dbReference>
<accession>A0A840Z2L5</accession>
<evidence type="ECO:0000256" key="5">
    <source>
        <dbReference type="ARBA" id="ARBA00023014"/>
    </source>
</evidence>
<comment type="caution">
    <text evidence="7">The sequence shown here is derived from an EMBL/GenBank/DDBJ whole genome shotgun (WGS) entry which is preliminary data.</text>
</comment>
<evidence type="ECO:0000313" key="8">
    <source>
        <dbReference type="Proteomes" id="UP000554342"/>
    </source>
</evidence>
<dbReference type="GO" id="GO:0051536">
    <property type="term" value="F:iron-sulfur cluster binding"/>
    <property type="evidence" value="ECO:0007669"/>
    <property type="project" value="UniProtKB-KW"/>
</dbReference>
<reference evidence="7 8" key="1">
    <citation type="submission" date="2020-08" db="EMBL/GenBank/DDBJ databases">
        <title>Genomic Encyclopedia of Type Strains, Phase IV (KMG-IV): sequencing the most valuable type-strain genomes for metagenomic binning, comparative biology and taxonomic classification.</title>
        <authorList>
            <person name="Goeker M."/>
        </authorList>
    </citation>
    <scope>NUCLEOTIDE SEQUENCE [LARGE SCALE GENOMIC DNA]</scope>
    <source>
        <strain evidence="7 8">DSM 27203</strain>
    </source>
</reference>
<dbReference type="SFLD" id="SFLDS00029">
    <property type="entry name" value="Radical_SAM"/>
    <property type="match status" value="1"/>
</dbReference>
<dbReference type="PANTHER" id="PTHR43273">
    <property type="entry name" value="ANAEROBIC SULFATASE-MATURATING ENZYME HOMOLOG ASLB-RELATED"/>
    <property type="match status" value="1"/>
</dbReference>
<keyword evidence="8" id="KW-1185">Reference proteome</keyword>
<dbReference type="SFLD" id="SFLDG01386">
    <property type="entry name" value="main_SPASM_domain-containing"/>
    <property type="match status" value="1"/>
</dbReference>
<evidence type="ECO:0000256" key="3">
    <source>
        <dbReference type="ARBA" id="ARBA00022723"/>
    </source>
</evidence>
<dbReference type="AlphaFoldDB" id="A0A840Z2L5"/>
<gene>
    <name evidence="7" type="ORF">FHR23_002905</name>
</gene>
<dbReference type="SFLD" id="SFLDG01067">
    <property type="entry name" value="SPASM/twitch_domain_containing"/>
    <property type="match status" value="1"/>
</dbReference>
<evidence type="ECO:0000259" key="6">
    <source>
        <dbReference type="PROSITE" id="PS51918"/>
    </source>
</evidence>
<dbReference type="InterPro" id="IPR013785">
    <property type="entry name" value="Aldolase_TIM"/>
</dbReference>
<dbReference type="InterPro" id="IPR058240">
    <property type="entry name" value="rSAM_sf"/>
</dbReference>
<dbReference type="EMBL" id="JACIJI010000007">
    <property type="protein sequence ID" value="MBB5719946.1"/>
    <property type="molecule type" value="Genomic_DNA"/>
</dbReference>
<sequence length="470" mass="54469">MSLYPLRLRALPNGEALAVNDSGSFFTLSPAALERFERDTLNPQDEGYLTQHGHSLDENSSFDRMSHAYCVAERLDQVGTLDYLILVPTLRCNLRCSYCQVSRADIDQHKYDWSPDTLAAVLDCIDAIQGDHIKIEFQGGEPSLRPDLIQAVIERCERFAHRQFVVCTNLQCIDDGILTLFDRPDCFISTSLDGDTTRHAIHRTQSEGKTRQFFDNLRYVVERYGPGKVSALPTIDASDPPPPESLIDAYREFGLDSIFLRPINYQGFARKRHKHSREQSHAWRRYYRRFVETLIERNWSDRDQVLEESYLSICLRRIFWPGNERHVDLRNPNPMGMDYIVVDHDGTVYPTDEARMLARSGIIDLAIGDIVSGWDSERRETLNRHATNQFDPTCQHCAYQPFCGRDLIDDLARYGRIDVPRTETEFCRRHLHLFDFIFELIYSDDPAVRYSLTRWLRLPETPVSFGTMLE</sequence>
<dbReference type="CDD" id="cd01335">
    <property type="entry name" value="Radical_SAM"/>
    <property type="match status" value="1"/>
</dbReference>
<comment type="cofactor">
    <cofactor evidence="1">
        <name>[4Fe-4S] cluster</name>
        <dbReference type="ChEBI" id="CHEBI:49883"/>
    </cofactor>
</comment>
<dbReference type="InterPro" id="IPR024023">
    <property type="entry name" value="rSAM_paired_HxsB"/>
</dbReference>
<dbReference type="Pfam" id="PF04055">
    <property type="entry name" value="Radical_SAM"/>
    <property type="match status" value="1"/>
</dbReference>
<dbReference type="InterPro" id="IPR007197">
    <property type="entry name" value="rSAM"/>
</dbReference>
<dbReference type="PANTHER" id="PTHR43273:SF8">
    <property type="entry name" value="RADICAL SAM DOMAIN PROTEIN"/>
    <property type="match status" value="1"/>
</dbReference>
<evidence type="ECO:0000256" key="4">
    <source>
        <dbReference type="ARBA" id="ARBA00023004"/>
    </source>
</evidence>
<dbReference type="RefSeq" id="WP_184005348.1">
    <property type="nucleotide sequence ID" value="NZ_BAABIF010000011.1"/>
</dbReference>
<dbReference type="NCBIfam" id="TIGR03978">
    <property type="entry name" value="rSAM_paired_1"/>
    <property type="match status" value="1"/>
</dbReference>
<dbReference type="GO" id="GO:0016491">
    <property type="term" value="F:oxidoreductase activity"/>
    <property type="evidence" value="ECO:0007669"/>
    <property type="project" value="InterPro"/>
</dbReference>
<keyword evidence="3" id="KW-0479">Metal-binding</keyword>
<protein>
    <submittedName>
        <fullName evidence="7">His-Xaa-Ser system radical SAM maturase HxsB</fullName>
    </submittedName>
</protein>
<dbReference type="Proteomes" id="UP000554342">
    <property type="component" value="Unassembled WGS sequence"/>
</dbReference>
<organism evidence="7 8">
    <name type="scientific">Stakelama sediminis</name>
    <dbReference type="NCBI Taxonomy" id="463200"/>
    <lineage>
        <taxon>Bacteria</taxon>
        <taxon>Pseudomonadati</taxon>
        <taxon>Pseudomonadota</taxon>
        <taxon>Alphaproteobacteria</taxon>
        <taxon>Sphingomonadales</taxon>
        <taxon>Sphingomonadaceae</taxon>
        <taxon>Stakelama</taxon>
    </lineage>
</organism>
<evidence type="ECO:0000313" key="7">
    <source>
        <dbReference type="EMBL" id="MBB5719946.1"/>
    </source>
</evidence>
<feature type="domain" description="Radical SAM core" evidence="6">
    <location>
        <begin position="76"/>
        <end position="301"/>
    </location>
</feature>
<dbReference type="GO" id="GO:0046872">
    <property type="term" value="F:metal ion binding"/>
    <property type="evidence" value="ECO:0007669"/>
    <property type="project" value="UniProtKB-KW"/>
</dbReference>